<dbReference type="RefSeq" id="WP_090501447.1">
    <property type="nucleotide sequence ID" value="NZ_FNCH01000012.1"/>
</dbReference>
<sequence length="73" mass="8198">MNISITQLYALLSEKLDKDTAEQLTSYIEAKVDKTTHLASKEDLANAKTDMIKWFVGLFIALALMIIGLYFKG</sequence>
<dbReference type="OrthoDB" id="1725737at2"/>
<gene>
    <name evidence="2" type="ORF">SAMN05421827_11257</name>
</gene>
<accession>A0A1G7XRW2</accession>
<evidence type="ECO:0000256" key="1">
    <source>
        <dbReference type="SAM" id="Phobius"/>
    </source>
</evidence>
<feature type="transmembrane region" description="Helical" evidence="1">
    <location>
        <begin position="51"/>
        <end position="71"/>
    </location>
</feature>
<keyword evidence="1" id="KW-0812">Transmembrane</keyword>
<dbReference type="STRING" id="405671.SAMN05421827_11257"/>
<evidence type="ECO:0000313" key="2">
    <source>
        <dbReference type="EMBL" id="SDG86975.1"/>
    </source>
</evidence>
<name>A0A1G7XRW2_9SPHI</name>
<dbReference type="Proteomes" id="UP000199643">
    <property type="component" value="Unassembled WGS sequence"/>
</dbReference>
<dbReference type="AlphaFoldDB" id="A0A1G7XRW2"/>
<dbReference type="EMBL" id="FNCH01000012">
    <property type="protein sequence ID" value="SDG86975.1"/>
    <property type="molecule type" value="Genomic_DNA"/>
</dbReference>
<organism evidence="2 3">
    <name type="scientific">Pedobacter terrae</name>
    <dbReference type="NCBI Taxonomy" id="405671"/>
    <lineage>
        <taxon>Bacteria</taxon>
        <taxon>Pseudomonadati</taxon>
        <taxon>Bacteroidota</taxon>
        <taxon>Sphingobacteriia</taxon>
        <taxon>Sphingobacteriales</taxon>
        <taxon>Sphingobacteriaceae</taxon>
        <taxon>Pedobacter</taxon>
    </lineage>
</organism>
<keyword evidence="1" id="KW-1133">Transmembrane helix</keyword>
<reference evidence="3" key="1">
    <citation type="submission" date="2016-10" db="EMBL/GenBank/DDBJ databases">
        <authorList>
            <person name="Varghese N."/>
            <person name="Submissions S."/>
        </authorList>
    </citation>
    <scope>NUCLEOTIDE SEQUENCE [LARGE SCALE GENOMIC DNA]</scope>
    <source>
        <strain evidence="3">DSM 17933</strain>
    </source>
</reference>
<evidence type="ECO:0000313" key="3">
    <source>
        <dbReference type="Proteomes" id="UP000199643"/>
    </source>
</evidence>
<protein>
    <submittedName>
        <fullName evidence="2">Uncharacterized protein</fullName>
    </submittedName>
</protein>
<keyword evidence="3" id="KW-1185">Reference proteome</keyword>
<keyword evidence="1" id="KW-0472">Membrane</keyword>
<proteinExistence type="predicted"/>